<dbReference type="PROSITE" id="PS51375">
    <property type="entry name" value="PPR"/>
    <property type="match status" value="1"/>
</dbReference>
<evidence type="ECO:0000256" key="5">
    <source>
        <dbReference type="PROSITE-ProRule" id="PRU00708"/>
    </source>
</evidence>
<name>A0A4R8PQD2_9PEZI</name>
<comment type="caution">
    <text evidence="6">The sequence shown here is derived from an EMBL/GenBank/DDBJ whole genome shotgun (WGS) entry which is preliminary data.</text>
</comment>
<dbReference type="InterPro" id="IPR002885">
    <property type="entry name" value="PPR_rpt"/>
</dbReference>
<proteinExistence type="inferred from homology"/>
<comment type="similarity">
    <text evidence="1">Belongs to the CCM1 family.</text>
</comment>
<dbReference type="AlphaFoldDB" id="A0A4R8PQD2"/>
<accession>A0A4R8PQD2</accession>
<feature type="repeat" description="PPR" evidence="5">
    <location>
        <begin position="556"/>
        <end position="591"/>
    </location>
</feature>
<evidence type="ECO:0000313" key="7">
    <source>
        <dbReference type="Proteomes" id="UP000295083"/>
    </source>
</evidence>
<dbReference type="PANTHER" id="PTHR47447:SF17">
    <property type="entry name" value="OS12G0638900 PROTEIN"/>
    <property type="match status" value="1"/>
</dbReference>
<dbReference type="NCBIfam" id="TIGR00756">
    <property type="entry name" value="PPR"/>
    <property type="match status" value="1"/>
</dbReference>
<evidence type="ECO:0000256" key="4">
    <source>
        <dbReference type="ARBA" id="ARBA00044511"/>
    </source>
</evidence>
<evidence type="ECO:0000256" key="3">
    <source>
        <dbReference type="ARBA" id="ARBA00044493"/>
    </source>
</evidence>
<evidence type="ECO:0008006" key="8">
    <source>
        <dbReference type="Google" id="ProtNLM"/>
    </source>
</evidence>
<sequence length="777" mass="88228">MPLDFSSFGPATMGREPSIRFFEKNEAGHVEPLPGEEAYRESMSGVKDMEDDLKKELMSDMHRTISQLGGMGALGAFGVDDPDSVAKDFEEQLGGAGSPEEMMERLDAYIKDLERQLEEKGFNVGDFDDSNPLANVDVIEAAVRKDPSERKRNTAIPQIPEKAWSFNQRKRITRLNNLLSRTTKEMRRGEEVTAKTAQSVWKAYSTARQSLSKSWASVPHEVWDLVWHILSADMANSTGRLTYLSLLARDMSEAKVSLSPSQQLVTMEAMFVDGWDTKAIDNWKRCMPSLGDGGADTFQEFWELGVRMFCQKGDLVQAERAVNRLLERQLDPRILMPYIKTCAADPTEEARDKAWDAYRRMKDLLGDEMNLEDYDRVISFFLMTNQTERALHAFVDMMTSGTVDLRGRDTLPSQIGNKFFFGKWLKRLIGAGDLDGAHSVINFMRSKGIEPAAIQVNGLVGAWQRSGGADNLQKADDLAWEMIDARVQFVQNRNRFSGIDAPARVVYIPSKKDIAGVPRATLETFSLLAENYRLRQLPDQMARLWDAFRAAEISPDAFMMNQLIESYSQAGNVVEARQLYRMLVYERNVKPDPHTFMALWKMLGANRLHIISGDLLDEEVHRTRLLFAETVRYAHLFEADGGLDGQLARKMLHTFRRLKDHAGTVLTLRAFRVVFKYTPPEALALEMMMETTNLAFDTPTTRQKLRLTKRKIDGFVEARQKLYGGKKTLDEMTPQQRGEEYSDYLQTTYLQQLGDVPDAVLEDVARDMGLYDLLVEA</sequence>
<comment type="subunit">
    <text evidence="4">Binds to mitochondrial small subunit 15S rRNA.</text>
</comment>
<comment type="function">
    <text evidence="3">Regulates mitochondrial small subunit maturation by controlling 15S rRNA 5'-end processing. Localizes to the 5' precursor of the 15S rRNA in a position that is subsequently occupied by mS47 in the mature yeast mtSSU. Uses structure and sequence-specific RNA recognition, binding to a single-stranded region of the precursor and specifically recognizing bases -6 to -1. The exchange of Ccm1 for mS47 is coupled to the irreversible removal of precursor rRNA that is accompanied by conformational changes of the mitoribosomal proteins uS5m and mS26. These conformational changes signal completion of 5'-end rRNA processing through protection of the mature 5'-end of the 15S rRNA and stabilization of mS47. The removal of the 5' precursor together with the dissociation of Ccm1 may be catalyzed by the 5'-3' exoribonuclease Pet127. Involved in the specific removal of group I introns in mitochondrial encoded transcripts.</text>
</comment>
<evidence type="ECO:0000313" key="6">
    <source>
        <dbReference type="EMBL" id="TDZ12848.1"/>
    </source>
</evidence>
<dbReference type="Gene3D" id="1.25.40.10">
    <property type="entry name" value="Tetratricopeptide repeat domain"/>
    <property type="match status" value="2"/>
</dbReference>
<organism evidence="6 7">
    <name type="scientific">Colletotrichum spinosum</name>
    <dbReference type="NCBI Taxonomy" id="1347390"/>
    <lineage>
        <taxon>Eukaryota</taxon>
        <taxon>Fungi</taxon>
        <taxon>Dikarya</taxon>
        <taxon>Ascomycota</taxon>
        <taxon>Pezizomycotina</taxon>
        <taxon>Sordariomycetes</taxon>
        <taxon>Hypocreomycetidae</taxon>
        <taxon>Glomerellales</taxon>
        <taxon>Glomerellaceae</taxon>
        <taxon>Colletotrichum</taxon>
        <taxon>Colletotrichum orbiculare species complex</taxon>
    </lineage>
</organism>
<dbReference type="Pfam" id="PF01535">
    <property type="entry name" value="PPR"/>
    <property type="match status" value="1"/>
</dbReference>
<dbReference type="PANTHER" id="PTHR47447">
    <property type="entry name" value="OS03G0856100 PROTEIN"/>
    <property type="match status" value="1"/>
</dbReference>
<keyword evidence="7" id="KW-1185">Reference proteome</keyword>
<evidence type="ECO:0000256" key="1">
    <source>
        <dbReference type="ARBA" id="ARBA00006192"/>
    </source>
</evidence>
<protein>
    <recommendedName>
        <fullName evidence="8">Pentatricopeptide repeat-containing protein</fullName>
    </recommendedName>
</protein>
<dbReference type="Proteomes" id="UP000295083">
    <property type="component" value="Unassembled WGS sequence"/>
</dbReference>
<keyword evidence="2" id="KW-0677">Repeat</keyword>
<dbReference type="InterPro" id="IPR011990">
    <property type="entry name" value="TPR-like_helical_dom_sf"/>
</dbReference>
<gene>
    <name evidence="6" type="ORF">C8035_v000200</name>
</gene>
<evidence type="ECO:0000256" key="2">
    <source>
        <dbReference type="ARBA" id="ARBA00022737"/>
    </source>
</evidence>
<reference evidence="6 7" key="1">
    <citation type="submission" date="2018-11" db="EMBL/GenBank/DDBJ databases">
        <title>Genome sequence and assembly of Colletotrichum spinosum.</title>
        <authorList>
            <person name="Gan P."/>
            <person name="Shirasu K."/>
        </authorList>
    </citation>
    <scope>NUCLEOTIDE SEQUENCE [LARGE SCALE GENOMIC DNA]</scope>
    <source>
        <strain evidence="6 7">CBS 515.97</strain>
    </source>
</reference>
<dbReference type="EMBL" id="QAPG01010715">
    <property type="protein sequence ID" value="TDZ12848.1"/>
    <property type="molecule type" value="Genomic_DNA"/>
</dbReference>